<protein>
    <submittedName>
        <fullName evidence="1">Uncharacterized protein</fullName>
    </submittedName>
</protein>
<accession>A0A409Y6Q5</accession>
<dbReference type="Proteomes" id="UP000284842">
    <property type="component" value="Unassembled WGS sequence"/>
</dbReference>
<dbReference type="EMBL" id="NHTK01001378">
    <property type="protein sequence ID" value="PPQ98727.1"/>
    <property type="molecule type" value="Genomic_DNA"/>
</dbReference>
<sequence length="594" mass="69523">MMNKDLFAWHLHRRGPNFIDRLDELMKYTTHLAYIVDHIDTDGDSIRLMKLIQCAPNIQDLAIWHGQALRKVHDAVIKLSNLKRLSAFFFGLREEQILSPAYLGITHLELLDGFEPRLISYFQNLTHLCLYLPNGPWREIFVHATDKDEGCRSLRVLIGICEGFDEDDSEEMNYSYPDQRYVALPEGMDYQCDWMEGVEGNIDFWEFAERIVIAREKNYLLMSSKARLSGKLIDESSFFIEDHLTEEGQSWWIGKCTGARFARLSGKLIDESSFFIEDHLTEEGQSWWIGKCTGARFLTARRFYNWSAPFIFRVMDKDLFAWHLHRRGPNFIDRLSQMMKYTTHLSYTVDSDSDPIRLKKLIECAPNIQDLAIWHYEALWEVHDAVMKLSNLKRLSGFFCGLREDQILSPTYLGITHLELLDGIEPRLISFFQNLTHLCLYLPSGQWRKTFDQATDKEEGCLSLRVLIGIRELDDDIDETQEIDCSYPDQRYVRMPGSGMDYQRDWMDGVEGNIDFWELAERIVIAREKNYLLASSKARLNEKLIDEPTFFIEDHLTEEGQLWWIQRKPNPDVPSMPHARIKYTRSKTSGLSEQ</sequence>
<proteinExistence type="predicted"/>
<dbReference type="InParanoid" id="A0A409Y6Q5"/>
<dbReference type="OrthoDB" id="3145912at2759"/>
<evidence type="ECO:0000313" key="2">
    <source>
        <dbReference type="Proteomes" id="UP000284842"/>
    </source>
</evidence>
<keyword evidence="2" id="KW-1185">Reference proteome</keyword>
<dbReference type="AlphaFoldDB" id="A0A409Y6Q5"/>
<gene>
    <name evidence="1" type="ORF">CVT24_003435</name>
</gene>
<comment type="caution">
    <text evidence="1">The sequence shown here is derived from an EMBL/GenBank/DDBJ whole genome shotgun (WGS) entry which is preliminary data.</text>
</comment>
<name>A0A409Y6Q5_9AGAR</name>
<reference evidence="1 2" key="1">
    <citation type="journal article" date="2018" name="Evol. Lett.">
        <title>Horizontal gene cluster transfer increased hallucinogenic mushroom diversity.</title>
        <authorList>
            <person name="Reynolds H.T."/>
            <person name="Vijayakumar V."/>
            <person name="Gluck-Thaler E."/>
            <person name="Korotkin H.B."/>
            <person name="Matheny P.B."/>
            <person name="Slot J.C."/>
        </authorList>
    </citation>
    <scope>NUCLEOTIDE SEQUENCE [LARGE SCALE GENOMIC DNA]</scope>
    <source>
        <strain evidence="1 2">2629</strain>
    </source>
</reference>
<evidence type="ECO:0000313" key="1">
    <source>
        <dbReference type="EMBL" id="PPQ98727.1"/>
    </source>
</evidence>
<organism evidence="1 2">
    <name type="scientific">Panaeolus cyanescens</name>
    <dbReference type="NCBI Taxonomy" id="181874"/>
    <lineage>
        <taxon>Eukaryota</taxon>
        <taxon>Fungi</taxon>
        <taxon>Dikarya</taxon>
        <taxon>Basidiomycota</taxon>
        <taxon>Agaricomycotina</taxon>
        <taxon>Agaricomycetes</taxon>
        <taxon>Agaricomycetidae</taxon>
        <taxon>Agaricales</taxon>
        <taxon>Agaricineae</taxon>
        <taxon>Galeropsidaceae</taxon>
        <taxon>Panaeolus</taxon>
    </lineage>
</organism>